<dbReference type="PANTHER" id="PTHR46060:SF1">
    <property type="entry name" value="MARINER MOS1 TRANSPOSASE-LIKE PROTEIN"/>
    <property type="match status" value="1"/>
</dbReference>
<dbReference type="AlphaFoldDB" id="A0A0B1S4D1"/>
<evidence type="ECO:0000313" key="1">
    <source>
        <dbReference type="EMBL" id="KHJ80188.1"/>
    </source>
</evidence>
<dbReference type="InterPro" id="IPR052709">
    <property type="entry name" value="Transposase-MT_Hybrid"/>
</dbReference>
<name>A0A0B1S4D1_OESDE</name>
<proteinExistence type="predicted"/>
<dbReference type="OrthoDB" id="5866913at2759"/>
<accession>A0A0B1S4D1</accession>
<dbReference type="GO" id="GO:0003676">
    <property type="term" value="F:nucleic acid binding"/>
    <property type="evidence" value="ECO:0007669"/>
    <property type="project" value="InterPro"/>
</dbReference>
<dbReference type="EMBL" id="KN601552">
    <property type="protein sequence ID" value="KHJ80188.1"/>
    <property type="molecule type" value="Genomic_DNA"/>
</dbReference>
<dbReference type="Proteomes" id="UP000053660">
    <property type="component" value="Unassembled WGS sequence"/>
</dbReference>
<organism evidence="1 2">
    <name type="scientific">Oesophagostomum dentatum</name>
    <name type="common">Nodular worm</name>
    <dbReference type="NCBI Taxonomy" id="61180"/>
    <lineage>
        <taxon>Eukaryota</taxon>
        <taxon>Metazoa</taxon>
        <taxon>Ecdysozoa</taxon>
        <taxon>Nematoda</taxon>
        <taxon>Chromadorea</taxon>
        <taxon>Rhabditida</taxon>
        <taxon>Rhabditina</taxon>
        <taxon>Rhabditomorpha</taxon>
        <taxon>Strongyloidea</taxon>
        <taxon>Strongylidae</taxon>
        <taxon>Oesophagostomum</taxon>
    </lineage>
</organism>
<dbReference type="Pfam" id="PF01359">
    <property type="entry name" value="Transposase_1"/>
    <property type="match status" value="1"/>
</dbReference>
<dbReference type="Gene3D" id="3.30.420.10">
    <property type="entry name" value="Ribonuclease H-like superfamily/Ribonuclease H"/>
    <property type="match status" value="1"/>
</dbReference>
<evidence type="ECO:0000313" key="2">
    <source>
        <dbReference type="Proteomes" id="UP000053660"/>
    </source>
</evidence>
<dbReference type="PANTHER" id="PTHR46060">
    <property type="entry name" value="MARINER MOS1 TRANSPOSASE-LIKE PROTEIN"/>
    <property type="match status" value="1"/>
</dbReference>
<reference evidence="1 2" key="1">
    <citation type="submission" date="2014-03" db="EMBL/GenBank/DDBJ databases">
        <title>Draft genome of the hookworm Oesophagostomum dentatum.</title>
        <authorList>
            <person name="Mitreva M."/>
        </authorList>
    </citation>
    <scope>NUCLEOTIDE SEQUENCE [LARGE SCALE GENOMIC DNA]</scope>
    <source>
        <strain evidence="1 2">OD-Hann</strain>
    </source>
</reference>
<protein>
    <submittedName>
        <fullName evidence="1">Transposase</fullName>
    </submittedName>
</protein>
<keyword evidence="2" id="KW-1185">Reference proteome</keyword>
<gene>
    <name evidence="1" type="ORF">OESDEN_20142</name>
</gene>
<dbReference type="InterPro" id="IPR001888">
    <property type="entry name" value="Transposase_1"/>
</dbReference>
<dbReference type="InterPro" id="IPR036397">
    <property type="entry name" value="RNaseH_sf"/>
</dbReference>
<sequence>MDLELLKQTVNQDPFQITRDLTVTLGTTHTSVETGLKSLGFVKKLIWVGIGEQAQDIPKQHLRPKKVMVSVWWNIRGVVYWQLLDDGATIMANLYVQQLRALKANVESGGFARKI</sequence>